<gene>
    <name evidence="2" type="ORF">SCF082_LOCUS36549</name>
</gene>
<comment type="caution">
    <text evidence="2">The sequence shown here is derived from an EMBL/GenBank/DDBJ whole genome shotgun (WGS) entry which is preliminary data.</text>
</comment>
<keyword evidence="3" id="KW-1185">Reference proteome</keyword>
<organism evidence="2 3">
    <name type="scientific">Durusdinium trenchii</name>
    <dbReference type="NCBI Taxonomy" id="1381693"/>
    <lineage>
        <taxon>Eukaryota</taxon>
        <taxon>Sar</taxon>
        <taxon>Alveolata</taxon>
        <taxon>Dinophyceae</taxon>
        <taxon>Suessiales</taxon>
        <taxon>Symbiodiniaceae</taxon>
        <taxon>Durusdinium</taxon>
    </lineage>
</organism>
<evidence type="ECO:0008006" key="4">
    <source>
        <dbReference type="Google" id="ProtNLM"/>
    </source>
</evidence>
<accession>A0ABP0PIC4</accession>
<feature type="region of interest" description="Disordered" evidence="1">
    <location>
        <begin position="166"/>
        <end position="196"/>
    </location>
</feature>
<evidence type="ECO:0000313" key="3">
    <source>
        <dbReference type="Proteomes" id="UP001642464"/>
    </source>
</evidence>
<sequence>RMHSGTRCVQCRKALTSSTAHSAQVMHRPVTVKGCLHGPFCPRCRRSVSRQVLPFCVCRALVENWLEMTVPTETLKPIVAQGPEKVAHTPARRPVETAARVTGATGKPGPGAPNPALASANFVSWDTFAVKPVQAATNGDSKLRGLPASNNVEALKRPLTNVAPNGGREATVSPLGAVARPPSTKQRPSLAPGSASVANFAMEAAARAKRQRK</sequence>
<feature type="region of interest" description="Disordered" evidence="1">
    <location>
        <begin position="84"/>
        <end position="113"/>
    </location>
</feature>
<dbReference type="EMBL" id="CAXAMM010036158">
    <property type="protein sequence ID" value="CAK9075393.1"/>
    <property type="molecule type" value="Genomic_DNA"/>
</dbReference>
<feature type="non-terminal residue" evidence="2">
    <location>
        <position position="1"/>
    </location>
</feature>
<proteinExistence type="predicted"/>
<evidence type="ECO:0000313" key="2">
    <source>
        <dbReference type="EMBL" id="CAK9075393.1"/>
    </source>
</evidence>
<protein>
    <recommendedName>
        <fullName evidence="4">RING-type domain-containing protein</fullName>
    </recommendedName>
</protein>
<name>A0ABP0PIC4_9DINO</name>
<dbReference type="Proteomes" id="UP001642464">
    <property type="component" value="Unassembled WGS sequence"/>
</dbReference>
<reference evidence="2 3" key="1">
    <citation type="submission" date="2024-02" db="EMBL/GenBank/DDBJ databases">
        <authorList>
            <person name="Chen Y."/>
            <person name="Shah S."/>
            <person name="Dougan E. K."/>
            <person name="Thang M."/>
            <person name="Chan C."/>
        </authorList>
    </citation>
    <scope>NUCLEOTIDE SEQUENCE [LARGE SCALE GENOMIC DNA]</scope>
</reference>
<evidence type="ECO:0000256" key="1">
    <source>
        <dbReference type="SAM" id="MobiDB-lite"/>
    </source>
</evidence>